<proteinExistence type="predicted"/>
<dbReference type="EMBL" id="JBFOLJ010000010">
    <property type="protein sequence ID" value="KAL2500481.1"/>
    <property type="molecule type" value="Genomic_DNA"/>
</dbReference>
<organism evidence="1 2">
    <name type="scientific">Forsythia ovata</name>
    <dbReference type="NCBI Taxonomy" id="205694"/>
    <lineage>
        <taxon>Eukaryota</taxon>
        <taxon>Viridiplantae</taxon>
        <taxon>Streptophyta</taxon>
        <taxon>Embryophyta</taxon>
        <taxon>Tracheophyta</taxon>
        <taxon>Spermatophyta</taxon>
        <taxon>Magnoliopsida</taxon>
        <taxon>eudicotyledons</taxon>
        <taxon>Gunneridae</taxon>
        <taxon>Pentapetalae</taxon>
        <taxon>asterids</taxon>
        <taxon>lamiids</taxon>
        <taxon>Lamiales</taxon>
        <taxon>Oleaceae</taxon>
        <taxon>Forsythieae</taxon>
        <taxon>Forsythia</taxon>
    </lineage>
</organism>
<evidence type="ECO:0000313" key="1">
    <source>
        <dbReference type="EMBL" id="KAL2500481.1"/>
    </source>
</evidence>
<reference evidence="2" key="1">
    <citation type="submission" date="2024-07" db="EMBL/GenBank/DDBJ databases">
        <title>Two chromosome-level genome assemblies of Korean endemic species Abeliophyllum distichum and Forsythia ovata (Oleaceae).</title>
        <authorList>
            <person name="Jang H."/>
        </authorList>
    </citation>
    <scope>NUCLEOTIDE SEQUENCE [LARGE SCALE GENOMIC DNA]</scope>
</reference>
<keyword evidence="2" id="KW-1185">Reference proteome</keyword>
<gene>
    <name evidence="1" type="ORF">Fot_34329</name>
</gene>
<accession>A0ABD1SIB7</accession>
<name>A0ABD1SIB7_9LAMI</name>
<dbReference type="AlphaFoldDB" id="A0ABD1SIB7"/>
<comment type="caution">
    <text evidence="1">The sequence shown here is derived from an EMBL/GenBank/DDBJ whole genome shotgun (WGS) entry which is preliminary data.</text>
</comment>
<dbReference type="Proteomes" id="UP001604277">
    <property type="component" value="Unassembled WGS sequence"/>
</dbReference>
<protein>
    <submittedName>
        <fullName evidence="1">Major facilitator superfamily protein</fullName>
    </submittedName>
</protein>
<evidence type="ECO:0000313" key="2">
    <source>
        <dbReference type="Proteomes" id="UP001604277"/>
    </source>
</evidence>
<sequence length="112" mass="11868">MLFILNFHCSGSVSPFGSGGLAIPIEAIRVVQVRALIANKIGVVMIIIVKPGLIRMGSTNGGAVDSNSVTLDFTKDFEGGLIVGTLEGVIFARTRFTDDVVILLLEPPQLLD</sequence>